<dbReference type="Proteomes" id="UP001522868">
    <property type="component" value="Unassembled WGS sequence"/>
</dbReference>
<dbReference type="InterPro" id="IPR002645">
    <property type="entry name" value="STAS_dom"/>
</dbReference>
<dbReference type="PANTHER" id="PTHR33495:SF2">
    <property type="entry name" value="ANTI-SIGMA FACTOR ANTAGONIST TM_1081-RELATED"/>
    <property type="match status" value="1"/>
</dbReference>
<accession>A0ABT0I8Y2</accession>
<proteinExistence type="predicted"/>
<reference evidence="2 3" key="1">
    <citation type="submission" date="2022-04" db="EMBL/GenBank/DDBJ databases">
        <title>Streptomyces sp. nov. LCR6-01 isolated from Lichen of Dirinaria sp.</title>
        <authorList>
            <person name="Kanchanasin P."/>
            <person name="Tanasupawat S."/>
            <person name="Phongsopitanun W."/>
        </authorList>
    </citation>
    <scope>NUCLEOTIDE SEQUENCE [LARGE SCALE GENOMIC DNA]</scope>
    <source>
        <strain evidence="2 3">LCR6-01</strain>
    </source>
</reference>
<dbReference type="SUPFAM" id="SSF52091">
    <property type="entry name" value="SpoIIaa-like"/>
    <property type="match status" value="1"/>
</dbReference>
<evidence type="ECO:0000313" key="3">
    <source>
        <dbReference type="Proteomes" id="UP001522868"/>
    </source>
</evidence>
<evidence type="ECO:0000259" key="1">
    <source>
        <dbReference type="PROSITE" id="PS50801"/>
    </source>
</evidence>
<sequence>MSDEPEVTTTLVEDVRVVRVSGEFDPDEAATLTEALAVPSGGAALGLVVDLAHVAFADSSFLHALIDARLRHRDARVPLVLAAPGPLVVRLLELTDTARVFTITPTVEAAVEAVRGARADGRSLR</sequence>
<name>A0ABT0I8Y2_9ACTN</name>
<dbReference type="PANTHER" id="PTHR33495">
    <property type="entry name" value="ANTI-SIGMA FACTOR ANTAGONIST TM_1081-RELATED-RELATED"/>
    <property type="match status" value="1"/>
</dbReference>
<dbReference type="InterPro" id="IPR036513">
    <property type="entry name" value="STAS_dom_sf"/>
</dbReference>
<dbReference type="Pfam" id="PF01740">
    <property type="entry name" value="STAS"/>
    <property type="match status" value="1"/>
</dbReference>
<dbReference type="CDD" id="cd07043">
    <property type="entry name" value="STAS_anti-anti-sigma_factors"/>
    <property type="match status" value="1"/>
</dbReference>
<dbReference type="RefSeq" id="WP_248633027.1">
    <property type="nucleotide sequence ID" value="NZ_JALPTH010000007.1"/>
</dbReference>
<protein>
    <submittedName>
        <fullName evidence="2">STAS domain-containing protein</fullName>
    </submittedName>
</protein>
<comment type="caution">
    <text evidence="2">The sequence shown here is derived from an EMBL/GenBank/DDBJ whole genome shotgun (WGS) entry which is preliminary data.</text>
</comment>
<evidence type="ECO:0000313" key="2">
    <source>
        <dbReference type="EMBL" id="MCK8677768.1"/>
    </source>
</evidence>
<organism evidence="2 3">
    <name type="scientific">Streptomyces lichenis</name>
    <dbReference type="NCBI Taxonomy" id="2306967"/>
    <lineage>
        <taxon>Bacteria</taxon>
        <taxon>Bacillati</taxon>
        <taxon>Actinomycetota</taxon>
        <taxon>Actinomycetes</taxon>
        <taxon>Kitasatosporales</taxon>
        <taxon>Streptomycetaceae</taxon>
        <taxon>Streptomyces</taxon>
    </lineage>
</organism>
<dbReference type="PROSITE" id="PS50801">
    <property type="entry name" value="STAS"/>
    <property type="match status" value="1"/>
</dbReference>
<gene>
    <name evidence="2" type="ORF">M1O15_10250</name>
</gene>
<keyword evidence="3" id="KW-1185">Reference proteome</keyword>
<dbReference type="Gene3D" id="3.30.750.24">
    <property type="entry name" value="STAS domain"/>
    <property type="match status" value="1"/>
</dbReference>
<feature type="domain" description="STAS" evidence="1">
    <location>
        <begin position="5"/>
        <end position="114"/>
    </location>
</feature>
<dbReference type="EMBL" id="JALPTH010000007">
    <property type="protein sequence ID" value="MCK8677768.1"/>
    <property type="molecule type" value="Genomic_DNA"/>
</dbReference>